<comment type="caution">
    <text evidence="1">The sequence shown here is derived from an EMBL/GenBank/DDBJ whole genome shotgun (WGS) entry which is preliminary data.</text>
</comment>
<reference evidence="1 2" key="1">
    <citation type="submission" date="2024-03" db="EMBL/GenBank/DDBJ databases">
        <title>Human intestinal bacterial collection.</title>
        <authorList>
            <person name="Pauvert C."/>
            <person name="Hitch T.C.A."/>
            <person name="Clavel T."/>
        </authorList>
    </citation>
    <scope>NUCLEOTIDE SEQUENCE [LARGE SCALE GENOMIC DNA]</scope>
    <source>
        <strain evidence="1 2">CLA-AA-H192</strain>
    </source>
</reference>
<accession>A0ABV1G9G6</accession>
<dbReference type="PANTHER" id="PTHR45661:SF3">
    <property type="entry name" value="IG-LIKE DOMAIN-CONTAINING PROTEIN"/>
    <property type="match status" value="1"/>
</dbReference>
<proteinExistence type="predicted"/>
<dbReference type="InterPro" id="IPR032675">
    <property type="entry name" value="LRR_dom_sf"/>
</dbReference>
<dbReference type="EMBL" id="JBBMFF010000257">
    <property type="protein sequence ID" value="MEQ2512067.1"/>
    <property type="molecule type" value="Genomic_DNA"/>
</dbReference>
<name>A0ABV1G9G6_9FIRM</name>
<dbReference type="InterPro" id="IPR026906">
    <property type="entry name" value="LRR_5"/>
</dbReference>
<dbReference type="Gene3D" id="3.80.10.10">
    <property type="entry name" value="Ribonuclease Inhibitor"/>
    <property type="match status" value="3"/>
</dbReference>
<keyword evidence="2" id="KW-1185">Reference proteome</keyword>
<dbReference type="InterPro" id="IPR053139">
    <property type="entry name" value="Surface_bspA-like"/>
</dbReference>
<dbReference type="Pfam" id="PF13306">
    <property type="entry name" value="LRR_5"/>
    <property type="match status" value="3"/>
</dbReference>
<gene>
    <name evidence="1" type="ORF">WMO66_12570</name>
</gene>
<dbReference type="RefSeq" id="WP_349136770.1">
    <property type="nucleotide sequence ID" value="NZ_JBBMFF010000257.1"/>
</dbReference>
<dbReference type="Proteomes" id="UP001491552">
    <property type="component" value="Unassembled WGS sequence"/>
</dbReference>
<evidence type="ECO:0000313" key="2">
    <source>
        <dbReference type="Proteomes" id="UP001491552"/>
    </source>
</evidence>
<dbReference type="PANTHER" id="PTHR45661">
    <property type="entry name" value="SURFACE ANTIGEN"/>
    <property type="match status" value="1"/>
</dbReference>
<protein>
    <submittedName>
        <fullName evidence="1">Leucine-rich repeat protein</fullName>
    </submittedName>
</protein>
<dbReference type="SUPFAM" id="SSF52058">
    <property type="entry name" value="L domain-like"/>
    <property type="match status" value="1"/>
</dbReference>
<evidence type="ECO:0000313" key="1">
    <source>
        <dbReference type="EMBL" id="MEQ2512067.1"/>
    </source>
</evidence>
<sequence length="392" mass="43738">MKCNNCGADWGNSDSFSVCPLCGETLQETSAFCKNKHFPSSPNKQFDIKNGVLVKYCESWSPVAKEVGVPEGVTVIGEGAFQGRDDICSVTVPQGVVRIEANAFEDCPNLHSLYVPNTLKYVAPNIVGDEIGWLPGVFSTESGEELLGWPETWHLISTEDLRGNVTPDDNKVVDDMPPVMSSAQESSENIQATDSYGPLSYDPNRFIFSDDEPDVLLEYIGDDAVVSVPYGTKSIAKKAFYKRKHLTHVRLPETIQTIGERAFSHCKRLEEINLPQSLRYIGESAFSDCSSALKEFGLKSIEIPSGVRTIPRFCFACSFNLKKVVIQNGVQHIDDYAFHGCKIEDFYIPESVEYFSPKALSKDCPIKNVYLLPAHERLDENRVKQLLFREIP</sequence>
<organism evidence="1 2">
    <name type="scientific">Faecousia intestinalis</name>
    <dbReference type="NCBI Taxonomy" id="3133167"/>
    <lineage>
        <taxon>Bacteria</taxon>
        <taxon>Bacillati</taxon>
        <taxon>Bacillota</taxon>
        <taxon>Clostridia</taxon>
        <taxon>Eubacteriales</taxon>
        <taxon>Oscillospiraceae</taxon>
        <taxon>Faecousia</taxon>
    </lineage>
</organism>